<keyword evidence="3" id="KW-0238">DNA-binding</keyword>
<dbReference type="GO" id="GO:0045892">
    <property type="term" value="P:negative regulation of DNA-templated transcription"/>
    <property type="evidence" value="ECO:0007669"/>
    <property type="project" value="InterPro"/>
</dbReference>
<dbReference type="InterPro" id="IPR036390">
    <property type="entry name" value="WH_DNA-bd_sf"/>
</dbReference>
<evidence type="ECO:0000256" key="4">
    <source>
        <dbReference type="ARBA" id="ARBA00023163"/>
    </source>
</evidence>
<dbReference type="Proteomes" id="UP001224674">
    <property type="component" value="Chromosome"/>
</dbReference>
<dbReference type="RefSeq" id="WP_110099709.1">
    <property type="nucleotide sequence ID" value="NZ_CP122563.1"/>
</dbReference>
<evidence type="ECO:0000256" key="2">
    <source>
        <dbReference type="ARBA" id="ARBA00023015"/>
    </source>
</evidence>
<sequence length="128" mass="14156">MNTGSLGQLEQAVMNLLWDSSAPMTANDLRERLEQRTGSTKNTPAITTILTVLSRLTKKGFVNKDQQQRPHTFTARATREAHTADVLHEVLNQAPDRQAVLAQFVGSINSEELATLRSILNARDESLS</sequence>
<dbReference type="SUPFAM" id="SSF46785">
    <property type="entry name" value="Winged helix' DNA-binding domain"/>
    <property type="match status" value="1"/>
</dbReference>
<dbReference type="InterPro" id="IPR036388">
    <property type="entry name" value="WH-like_DNA-bd_sf"/>
</dbReference>
<evidence type="ECO:0000313" key="6">
    <source>
        <dbReference type="Proteomes" id="UP001224674"/>
    </source>
</evidence>
<reference evidence="5 6" key="1">
    <citation type="submission" date="2023-03" db="EMBL/GenBank/DDBJ databases">
        <title>Complete genome sequences of several Auritidibacter ignavus strains isolated from ear infections.</title>
        <authorList>
            <person name="Baehr T."/>
            <person name="Baumhoegger A.M."/>
        </authorList>
    </citation>
    <scope>NUCLEOTIDE SEQUENCE [LARGE SCALE GENOMIC DNA]</scope>
    <source>
        <strain evidence="5 6">BABAE-6</strain>
    </source>
</reference>
<proteinExistence type="inferred from homology"/>
<dbReference type="AlphaFoldDB" id="A0AAJ6APM5"/>
<accession>A0AAJ6APM5</accession>
<dbReference type="Gene3D" id="1.10.10.10">
    <property type="entry name" value="Winged helix-like DNA-binding domain superfamily/Winged helix DNA-binding domain"/>
    <property type="match status" value="1"/>
</dbReference>
<dbReference type="Pfam" id="PF03965">
    <property type="entry name" value="Penicillinase_R"/>
    <property type="match status" value="1"/>
</dbReference>
<name>A0AAJ6APM5_9MICC</name>
<dbReference type="InterPro" id="IPR005650">
    <property type="entry name" value="BlaI_family"/>
</dbReference>
<gene>
    <name evidence="5" type="ORF">QDX21_03845</name>
</gene>
<keyword evidence="6" id="KW-1185">Reference proteome</keyword>
<dbReference type="EMBL" id="CP122566">
    <property type="protein sequence ID" value="WGH93941.1"/>
    <property type="molecule type" value="Genomic_DNA"/>
</dbReference>
<comment type="similarity">
    <text evidence="1">Belongs to the BlaI transcriptional regulatory family.</text>
</comment>
<evidence type="ECO:0000256" key="1">
    <source>
        <dbReference type="ARBA" id="ARBA00011046"/>
    </source>
</evidence>
<evidence type="ECO:0000256" key="3">
    <source>
        <dbReference type="ARBA" id="ARBA00023125"/>
    </source>
</evidence>
<evidence type="ECO:0000313" key="5">
    <source>
        <dbReference type="EMBL" id="WGH93941.1"/>
    </source>
</evidence>
<protein>
    <submittedName>
        <fullName evidence="5">BlaI/MecI/CopY family transcriptional regulator</fullName>
    </submittedName>
</protein>
<keyword evidence="4" id="KW-0804">Transcription</keyword>
<dbReference type="Gene3D" id="6.10.140.850">
    <property type="match status" value="1"/>
</dbReference>
<keyword evidence="2" id="KW-0805">Transcription regulation</keyword>
<dbReference type="GeneID" id="83695107"/>
<organism evidence="5 6">
    <name type="scientific">Auritidibacter ignavus</name>
    <dbReference type="NCBI Taxonomy" id="678932"/>
    <lineage>
        <taxon>Bacteria</taxon>
        <taxon>Bacillati</taxon>
        <taxon>Actinomycetota</taxon>
        <taxon>Actinomycetes</taxon>
        <taxon>Micrococcales</taxon>
        <taxon>Micrococcaceae</taxon>
        <taxon>Auritidibacter</taxon>
    </lineage>
</organism>
<dbReference type="GO" id="GO:0003677">
    <property type="term" value="F:DNA binding"/>
    <property type="evidence" value="ECO:0007669"/>
    <property type="project" value="UniProtKB-KW"/>
</dbReference>